<protein>
    <submittedName>
        <fullName evidence="2 3">Uncharacterized protein</fullName>
    </submittedName>
</protein>
<dbReference type="EMBL" id="ABEU02000004">
    <property type="protein sequence ID" value="PNR55513.1"/>
    <property type="molecule type" value="Genomic_DNA"/>
</dbReference>
<reference evidence="2 4" key="1">
    <citation type="journal article" date="2008" name="Science">
        <title>The Physcomitrella genome reveals evolutionary insights into the conquest of land by plants.</title>
        <authorList>
            <person name="Rensing S."/>
            <person name="Lang D."/>
            <person name="Zimmer A."/>
            <person name="Terry A."/>
            <person name="Salamov A."/>
            <person name="Shapiro H."/>
            <person name="Nishiyama T."/>
            <person name="Perroud P.-F."/>
            <person name="Lindquist E."/>
            <person name="Kamisugi Y."/>
            <person name="Tanahashi T."/>
            <person name="Sakakibara K."/>
            <person name="Fujita T."/>
            <person name="Oishi K."/>
            <person name="Shin-I T."/>
            <person name="Kuroki Y."/>
            <person name="Toyoda A."/>
            <person name="Suzuki Y."/>
            <person name="Hashimoto A."/>
            <person name="Yamaguchi K."/>
            <person name="Sugano A."/>
            <person name="Kohara Y."/>
            <person name="Fujiyama A."/>
            <person name="Anterola A."/>
            <person name="Aoki S."/>
            <person name="Ashton N."/>
            <person name="Barbazuk W.B."/>
            <person name="Barker E."/>
            <person name="Bennetzen J."/>
            <person name="Bezanilla M."/>
            <person name="Blankenship R."/>
            <person name="Cho S.H."/>
            <person name="Dutcher S."/>
            <person name="Estelle M."/>
            <person name="Fawcett J.A."/>
            <person name="Gundlach H."/>
            <person name="Hanada K."/>
            <person name="Heyl A."/>
            <person name="Hicks K.A."/>
            <person name="Hugh J."/>
            <person name="Lohr M."/>
            <person name="Mayer K."/>
            <person name="Melkozernov A."/>
            <person name="Murata T."/>
            <person name="Nelson D."/>
            <person name="Pils B."/>
            <person name="Prigge M."/>
            <person name="Reiss B."/>
            <person name="Renner T."/>
            <person name="Rombauts S."/>
            <person name="Rushton P."/>
            <person name="Sanderfoot A."/>
            <person name="Schween G."/>
            <person name="Shiu S.-H."/>
            <person name="Stueber K."/>
            <person name="Theodoulou F.L."/>
            <person name="Tu H."/>
            <person name="Van de Peer Y."/>
            <person name="Verrier P.J."/>
            <person name="Waters E."/>
            <person name="Wood A."/>
            <person name="Yang L."/>
            <person name="Cove D."/>
            <person name="Cuming A."/>
            <person name="Hasebe M."/>
            <person name="Lucas S."/>
            <person name="Mishler D.B."/>
            <person name="Reski R."/>
            <person name="Grigoriev I."/>
            <person name="Quatrano R.S."/>
            <person name="Boore J.L."/>
        </authorList>
    </citation>
    <scope>NUCLEOTIDE SEQUENCE [LARGE SCALE GENOMIC DNA]</scope>
    <source>
        <strain evidence="3 4">cv. Gransden 2004</strain>
    </source>
</reference>
<dbReference type="Gramene" id="Pp3c4_18203V3.1">
    <property type="protein sequence ID" value="PAC:32921639.CDS.1"/>
    <property type="gene ID" value="Pp3c4_18203"/>
</dbReference>
<proteinExistence type="predicted"/>
<dbReference type="InParanoid" id="A0A2K1KP05"/>
<dbReference type="EnsemblPlants" id="Pp3c4_18203V3.1">
    <property type="protein sequence ID" value="PAC:32921639.CDS.1"/>
    <property type="gene ID" value="Pp3c4_18203"/>
</dbReference>
<reference evidence="3" key="3">
    <citation type="submission" date="2020-12" db="UniProtKB">
        <authorList>
            <consortium name="EnsemblPlants"/>
        </authorList>
    </citation>
    <scope>IDENTIFICATION</scope>
</reference>
<sequence>MQLLVTISCVPTLTKHSTKTLIHYFTVKRKQVRKKRKEKKYNNNNNNNNKEHQGQGEACLFVCCNQFVVTRILVLLKSF</sequence>
<organism evidence="2">
    <name type="scientific">Physcomitrium patens</name>
    <name type="common">Spreading-leaved earth moss</name>
    <name type="synonym">Physcomitrella patens</name>
    <dbReference type="NCBI Taxonomy" id="3218"/>
    <lineage>
        <taxon>Eukaryota</taxon>
        <taxon>Viridiplantae</taxon>
        <taxon>Streptophyta</taxon>
        <taxon>Embryophyta</taxon>
        <taxon>Bryophyta</taxon>
        <taxon>Bryophytina</taxon>
        <taxon>Bryopsida</taxon>
        <taxon>Funariidae</taxon>
        <taxon>Funariales</taxon>
        <taxon>Funariaceae</taxon>
        <taxon>Physcomitrium</taxon>
    </lineage>
</organism>
<evidence type="ECO:0000256" key="1">
    <source>
        <dbReference type="SAM" id="MobiDB-lite"/>
    </source>
</evidence>
<reference evidence="2 4" key="2">
    <citation type="journal article" date="2018" name="Plant J.">
        <title>The Physcomitrella patens chromosome-scale assembly reveals moss genome structure and evolution.</title>
        <authorList>
            <person name="Lang D."/>
            <person name="Ullrich K.K."/>
            <person name="Murat F."/>
            <person name="Fuchs J."/>
            <person name="Jenkins J."/>
            <person name="Haas F.B."/>
            <person name="Piednoel M."/>
            <person name="Gundlach H."/>
            <person name="Van Bel M."/>
            <person name="Meyberg R."/>
            <person name="Vives C."/>
            <person name="Morata J."/>
            <person name="Symeonidi A."/>
            <person name="Hiss M."/>
            <person name="Muchero W."/>
            <person name="Kamisugi Y."/>
            <person name="Saleh O."/>
            <person name="Blanc G."/>
            <person name="Decker E.L."/>
            <person name="van Gessel N."/>
            <person name="Grimwood J."/>
            <person name="Hayes R.D."/>
            <person name="Graham S.W."/>
            <person name="Gunter L.E."/>
            <person name="McDaniel S.F."/>
            <person name="Hoernstein S.N.W."/>
            <person name="Larsson A."/>
            <person name="Li F.W."/>
            <person name="Perroud P.F."/>
            <person name="Phillips J."/>
            <person name="Ranjan P."/>
            <person name="Rokshar D.S."/>
            <person name="Rothfels C.J."/>
            <person name="Schneider L."/>
            <person name="Shu S."/>
            <person name="Stevenson D.W."/>
            <person name="Thummler F."/>
            <person name="Tillich M."/>
            <person name="Villarreal Aguilar J.C."/>
            <person name="Widiez T."/>
            <person name="Wong G.K."/>
            <person name="Wymore A."/>
            <person name="Zhang Y."/>
            <person name="Zimmer A.D."/>
            <person name="Quatrano R.S."/>
            <person name="Mayer K.F.X."/>
            <person name="Goodstein D."/>
            <person name="Casacuberta J.M."/>
            <person name="Vandepoele K."/>
            <person name="Reski R."/>
            <person name="Cuming A.C."/>
            <person name="Tuskan G.A."/>
            <person name="Maumus F."/>
            <person name="Salse J."/>
            <person name="Schmutz J."/>
            <person name="Rensing S.A."/>
        </authorList>
    </citation>
    <scope>NUCLEOTIDE SEQUENCE [LARGE SCALE GENOMIC DNA]</scope>
    <source>
        <strain evidence="3 4">cv. Gransden 2004</strain>
    </source>
</reference>
<dbReference type="Proteomes" id="UP000006727">
    <property type="component" value="Chromosome 4"/>
</dbReference>
<evidence type="ECO:0000313" key="3">
    <source>
        <dbReference type="EnsemblPlants" id="PAC:32921639.CDS.1"/>
    </source>
</evidence>
<name>A0A2K1KP05_PHYPA</name>
<gene>
    <name evidence="2" type="ORF">PHYPA_006410</name>
</gene>
<evidence type="ECO:0000313" key="2">
    <source>
        <dbReference type="EMBL" id="PNR55513.1"/>
    </source>
</evidence>
<dbReference type="AlphaFoldDB" id="A0A2K1KP05"/>
<accession>A0A2K1KP05</accession>
<evidence type="ECO:0000313" key="4">
    <source>
        <dbReference type="Proteomes" id="UP000006727"/>
    </source>
</evidence>
<keyword evidence="4" id="KW-1185">Reference proteome</keyword>
<feature type="region of interest" description="Disordered" evidence="1">
    <location>
        <begin position="33"/>
        <end position="53"/>
    </location>
</feature>